<dbReference type="SMART" id="SM00146">
    <property type="entry name" value="PI3Kc"/>
    <property type="match status" value="1"/>
</dbReference>
<evidence type="ECO:0000256" key="14">
    <source>
        <dbReference type="ARBA" id="ARBA00022840"/>
    </source>
</evidence>
<dbReference type="SMART" id="SM01343">
    <property type="entry name" value="FATC"/>
    <property type="match status" value="1"/>
</dbReference>
<keyword evidence="7" id="KW-0597">Phosphoprotein</keyword>
<dbReference type="InterPro" id="IPR011009">
    <property type="entry name" value="Kinase-like_dom_sf"/>
</dbReference>
<organism evidence="21 22">
    <name type="scientific">Elysia crispata</name>
    <name type="common">lettuce slug</name>
    <dbReference type="NCBI Taxonomy" id="231223"/>
    <lineage>
        <taxon>Eukaryota</taxon>
        <taxon>Metazoa</taxon>
        <taxon>Spiralia</taxon>
        <taxon>Lophotrochozoa</taxon>
        <taxon>Mollusca</taxon>
        <taxon>Gastropoda</taxon>
        <taxon>Heterobranchia</taxon>
        <taxon>Euthyneura</taxon>
        <taxon>Panpulmonata</taxon>
        <taxon>Sacoglossa</taxon>
        <taxon>Placobranchoidea</taxon>
        <taxon>Plakobranchidae</taxon>
        <taxon>Elysia</taxon>
    </lineage>
</organism>
<evidence type="ECO:0000256" key="2">
    <source>
        <dbReference type="ARBA" id="ARBA00011031"/>
    </source>
</evidence>
<dbReference type="Pfam" id="PF02259">
    <property type="entry name" value="FAT"/>
    <property type="match status" value="1"/>
</dbReference>
<dbReference type="GO" id="GO:0004677">
    <property type="term" value="F:DNA-dependent protein kinase activity"/>
    <property type="evidence" value="ECO:0007669"/>
    <property type="project" value="InterPro"/>
</dbReference>
<keyword evidence="5" id="KW-0690">Ribosome biogenesis</keyword>
<feature type="domain" description="FATC" evidence="20">
    <location>
        <begin position="4155"/>
        <end position="4187"/>
    </location>
</feature>
<reference evidence="21" key="1">
    <citation type="journal article" date="2023" name="G3 (Bethesda)">
        <title>A reference genome for the long-term kleptoplast-retaining sea slug Elysia crispata morphotype clarki.</title>
        <authorList>
            <person name="Eastman K.E."/>
            <person name="Pendleton A.L."/>
            <person name="Shaikh M.A."/>
            <person name="Suttiyut T."/>
            <person name="Ogas R."/>
            <person name="Tomko P."/>
            <person name="Gavelis G."/>
            <person name="Widhalm J.R."/>
            <person name="Wisecaver J.H."/>
        </authorList>
    </citation>
    <scope>NUCLEOTIDE SEQUENCE</scope>
    <source>
        <strain evidence="21">ECLA1</strain>
    </source>
</reference>
<feature type="region of interest" description="Disordered" evidence="17">
    <location>
        <begin position="2010"/>
        <end position="2036"/>
    </location>
</feature>
<keyword evidence="15" id="KW-0234">DNA repair</keyword>
<dbReference type="InterPro" id="IPR036940">
    <property type="entry name" value="PI3/4_kinase_cat_sf"/>
</dbReference>
<evidence type="ECO:0000256" key="13">
    <source>
        <dbReference type="ARBA" id="ARBA00022803"/>
    </source>
</evidence>
<evidence type="ECO:0000256" key="9">
    <source>
        <dbReference type="ARBA" id="ARBA00022737"/>
    </source>
</evidence>
<dbReference type="CDD" id="cd05172">
    <property type="entry name" value="PIKKc_DNA-PK"/>
    <property type="match status" value="1"/>
</dbReference>
<dbReference type="GO" id="GO:0005524">
    <property type="term" value="F:ATP binding"/>
    <property type="evidence" value="ECO:0007669"/>
    <property type="project" value="UniProtKB-KW"/>
</dbReference>
<keyword evidence="13" id="KW-0802">TPR repeat</keyword>
<evidence type="ECO:0000256" key="1">
    <source>
        <dbReference type="ARBA" id="ARBA00004604"/>
    </source>
</evidence>
<dbReference type="Pfam" id="PF19704">
    <property type="entry name" value="DNAPKcs_CC5"/>
    <property type="match status" value="1"/>
</dbReference>
<dbReference type="Pfam" id="PF00454">
    <property type="entry name" value="PI3_PI4_kinase"/>
    <property type="match status" value="1"/>
</dbReference>
<dbReference type="Gene3D" id="1.10.1070.11">
    <property type="entry name" value="Phosphatidylinositol 3-/4-kinase, catalytic domain"/>
    <property type="match status" value="1"/>
</dbReference>
<evidence type="ECO:0000256" key="8">
    <source>
        <dbReference type="ARBA" id="ARBA00022679"/>
    </source>
</evidence>
<keyword evidence="8" id="KW-0808">Transferase</keyword>
<feature type="domain" description="FAT" evidence="19">
    <location>
        <begin position="2908"/>
        <end position="3571"/>
    </location>
</feature>
<dbReference type="FunFam" id="1.10.1070.11:FF:000018">
    <property type="entry name" value="DNA-dependent protein kinase catalytic subunit"/>
    <property type="match status" value="1"/>
</dbReference>
<dbReference type="FunFam" id="3.30.1010.10:FF:000013">
    <property type="entry name" value="Protein kinase, DNA-activated, catalytic subunit"/>
    <property type="match status" value="1"/>
</dbReference>
<comment type="subcellular location">
    <subcellularLocation>
        <location evidence="1">Nucleus</location>
        <location evidence="1">Nucleolus</location>
    </subcellularLocation>
</comment>
<dbReference type="Gene3D" id="3.30.1010.10">
    <property type="entry name" value="Phosphatidylinositol 3-kinase Catalytic Subunit, Chain A, domain 4"/>
    <property type="match status" value="1"/>
</dbReference>
<evidence type="ECO:0000256" key="15">
    <source>
        <dbReference type="ARBA" id="ARBA00023204"/>
    </source>
</evidence>
<evidence type="ECO:0000256" key="6">
    <source>
        <dbReference type="ARBA" id="ARBA00022527"/>
    </source>
</evidence>
<dbReference type="GO" id="GO:0000723">
    <property type="term" value="P:telomere maintenance"/>
    <property type="evidence" value="ECO:0007669"/>
    <property type="project" value="TreeGrafter"/>
</dbReference>
<dbReference type="EC" id="2.7.11.1" evidence="3"/>
<dbReference type="InterPro" id="IPR045581">
    <property type="entry name" value="DNAPKcs_CC5"/>
</dbReference>
<dbReference type="InterPro" id="IPR046804">
    <property type="entry name" value="DNA-PKcs_N"/>
</dbReference>
<dbReference type="InterPro" id="IPR016024">
    <property type="entry name" value="ARM-type_fold"/>
</dbReference>
<evidence type="ECO:0000313" key="22">
    <source>
        <dbReference type="Proteomes" id="UP001283361"/>
    </source>
</evidence>
<dbReference type="Proteomes" id="UP001283361">
    <property type="component" value="Unassembled WGS sequence"/>
</dbReference>
<dbReference type="InterPro" id="IPR003151">
    <property type="entry name" value="PIK-rel_kinase_FAT"/>
</dbReference>
<dbReference type="InterPro" id="IPR014009">
    <property type="entry name" value="PIK_FAT"/>
</dbReference>
<name>A0AAE0Z6N1_9GAST</name>
<dbReference type="InterPro" id="IPR003152">
    <property type="entry name" value="FATC_dom"/>
</dbReference>
<dbReference type="Pfam" id="PF08163">
    <property type="entry name" value="DNAPKcs_CC3"/>
    <property type="match status" value="1"/>
</dbReference>
<keyword evidence="11" id="KW-0227">DNA damage</keyword>
<evidence type="ECO:0000313" key="21">
    <source>
        <dbReference type="EMBL" id="KAK3763864.1"/>
    </source>
</evidence>
<evidence type="ECO:0000256" key="11">
    <source>
        <dbReference type="ARBA" id="ARBA00022763"/>
    </source>
</evidence>
<evidence type="ECO:0000259" key="18">
    <source>
        <dbReference type="PROSITE" id="PS50290"/>
    </source>
</evidence>
<dbReference type="SUPFAM" id="SSF56112">
    <property type="entry name" value="Protein kinase-like (PK-like)"/>
    <property type="match status" value="1"/>
</dbReference>
<gene>
    <name evidence="21" type="ORF">RRG08_007591</name>
</gene>
<evidence type="ECO:0000256" key="10">
    <source>
        <dbReference type="ARBA" id="ARBA00022741"/>
    </source>
</evidence>
<evidence type="ECO:0000256" key="16">
    <source>
        <dbReference type="ARBA" id="ARBA00023242"/>
    </source>
</evidence>
<evidence type="ECO:0000256" key="3">
    <source>
        <dbReference type="ARBA" id="ARBA00012513"/>
    </source>
</evidence>
<dbReference type="PROSITE" id="PS51190">
    <property type="entry name" value="FATC"/>
    <property type="match status" value="1"/>
</dbReference>
<dbReference type="Pfam" id="PF02260">
    <property type="entry name" value="FATC"/>
    <property type="match status" value="1"/>
</dbReference>
<evidence type="ECO:0000259" key="19">
    <source>
        <dbReference type="PROSITE" id="PS51189"/>
    </source>
</evidence>
<dbReference type="SMART" id="SM01344">
    <property type="entry name" value="NUC194"/>
    <property type="match status" value="1"/>
</dbReference>
<keyword evidence="16" id="KW-0539">Nucleus</keyword>
<evidence type="ECO:0000256" key="7">
    <source>
        <dbReference type="ARBA" id="ARBA00022553"/>
    </source>
</evidence>
<keyword evidence="9" id="KW-0677">Repeat</keyword>
<dbReference type="InterPro" id="IPR000403">
    <property type="entry name" value="PI3/4_kinase_cat_dom"/>
</dbReference>
<dbReference type="PANTHER" id="PTHR11139:SF68">
    <property type="entry name" value="DNA-DEPENDENT PROTEIN KINASE CATALYTIC SUBUNIT"/>
    <property type="match status" value="1"/>
</dbReference>
<dbReference type="GO" id="GO:0006303">
    <property type="term" value="P:double-strand break repair via nonhomologous end joining"/>
    <property type="evidence" value="ECO:0007669"/>
    <property type="project" value="InterPro"/>
</dbReference>
<feature type="compositionally biased region" description="Basic and acidic residues" evidence="17">
    <location>
        <begin position="2010"/>
        <end position="2026"/>
    </location>
</feature>
<evidence type="ECO:0000256" key="4">
    <source>
        <dbReference type="ARBA" id="ARBA00018077"/>
    </source>
</evidence>
<dbReference type="Pfam" id="PF20500">
    <property type="entry name" value="DNA-PKcs_N"/>
    <property type="match status" value="1"/>
</dbReference>
<dbReference type="PANTHER" id="PTHR11139">
    <property type="entry name" value="ATAXIA TELANGIECTASIA MUTATED ATM -RELATED"/>
    <property type="match status" value="1"/>
</dbReference>
<keyword evidence="22" id="KW-1185">Reference proteome</keyword>
<keyword evidence="14" id="KW-0067">ATP-binding</keyword>
<dbReference type="InterPro" id="IPR012582">
    <property type="entry name" value="DNAPKcs_CC3"/>
</dbReference>
<evidence type="ECO:0000256" key="5">
    <source>
        <dbReference type="ARBA" id="ARBA00022517"/>
    </source>
</evidence>
<dbReference type="EMBL" id="JAWDGP010004492">
    <property type="protein sequence ID" value="KAK3763864.1"/>
    <property type="molecule type" value="Genomic_DNA"/>
</dbReference>
<proteinExistence type="inferred from homology"/>
<sequence length="4187" mass="474257">MSAVLEETLRSLHKSVDNSNPNRELSDVLVEDIKQICGHEISDKDIDLTCGLLFHKSTGLVKFLQKSAKVEELQNAKANALNLLSEFIQRAEKKILPYAVDIKDTCVSVYSLDRFAKVKNAAIPVLIKLLELTAGAAMGNDLDIERLITKFFGELSKGASKLTASVKASIYNLLGVIAEVFPDLMTPYEDKLVGIYVGALKAEMTAKTKKAELPVIAGCLEGLTAFLLNFTHSIQEGSKYSYEIFKYARMAIDPNISYTRYDVPRAGLKLFARHAGQFKTFLMEEYKPMYEKLVAWSRHNNRDVLHLGVAALESFVREISEVLVERASEGQQEGAVFKFFLMEFRQIMNNKFSTSKQVSMAIRGYGLLAAPCRSFLTEDDVQFMFGEMISQCEHQFFGPSEDMSEKLMSVPSYLTALANIIRQVNSVPVSYAVVLERLVITLIENVPQVNKPQQFACFKSILLLLLTLMGKSSVFSQMLESIVYQGLLRTCSHPIVTETNDMERLQGAGEVESGAATVITYKDYLSLWSTLLESAKIKDLAADDFTIADRNRLTEAIYNQLMTSILKVLHKLDLEATVTDEDDSGMETKEEEETLSADPTYGVIAKRPKDFQIFINLVDFCKDLIVSTQWRFFQCWIFTFTHTLITMSTRHPLVSGFYKLLSVTMTVANKLDYFKRLVKQYPSQDSMEVDEETLDGNRETRDTYLLVKKFSKEVLVRIKQYKDDLLASCLTLILSLPKEIIEEQIADIVPAIQTTFIIGLSYLPLATIGLEALEQWSYLLPSSILTPYYKDILPYLDAYLRTDSRGSEEANAETTVMIKSKSSAKRARTPIRLVRAHKEGDEKSPSSQLNQVKHRILHYLGGLGGETNQDMLANAEQDLSSEAIAWDTHQHLRFDVPFFDMKPVIYFDQFLPQVVKLAEQSSDRQTKVAACELLHSLVLYSLGRGAHMPGQTQQIRPMEQLYRRLFPPLLSLACDVEQVCKDLFEPLVMQLIHWFTNNKMAESPETMALLDCIFDGLVQGSNTALRDLSARCLKEFLQWSLKQTSKKAAEKNPVNAKSVFKRMKSYALHPSSAKRFGAAMAFNNIYMIFREEESLVDRFTFEILVYFVESLAIAHKDEESLGTQKQCTKVLEHLERIIRVRADLLKKDPGVKKRPEPSAWNSRKLEIALRWLTRQCGNPQTECRHACMKMVYNLCTLLPGIKTPKMFFGVFLKAEGPQYFLKRFEGGGNTSSESHGLLAYPEMHKQEIGFSLSKATHWFDMLLAVLDCYCWVFQEDLMTPTQIFCGKESGMSNIFKSVAYFLSELALHGINVAAAQFGNSEEMIFTPREEEEYNRLKCTVIIRIFNFLSVLLAKYTSEAVKVVPAELWCENLWKLLCACVAQPTTVGFDMADTEIMQQLPKEMNQVLLVLMKNLPASQMKQMKRVMSNHLDLTCKLAAHLPIDLSSATANADWLSLAQMAEGYGQLHAVNLLADVHQAGVESLAQALLDNVFQGIVEKSNGQLLKASLAPTALSLAKSLLSLAFNIGINAETLVNRLLDKTPVIEATGSKDETASQGNLFFTLLGPVINRHVSSGKGRAVIHHLLDRADSDITAVGGVLVSLLDFVVKDKNLRKREGPQLSQDILGQWDKLKACWGDTATPHSQSLTLMLLTKLLLIDSKCVNNPDSSKFKPVFEMYLSMLKDSRTSMSFKNQLLDLLPFFASLKDDTELQLKEALNCYIANNFPLKSSEFAVGTHQFKDYITGIDKLLVAMEMSGSLMLLETLISVFCREPQHAHEDSIQAGIARFVQRLPSDKQRPALDVPFAIFANDGGFPNEIRKSAIERVCLPLLRLISITNMVEFFVKHIHKLVGQLDAKLNRGSEHELEQQLTSRICCFQLLEMMYARLPKEKVKSQISPINSSFCHDKVETGNEMTQKITKAAQEAKSEDSRGELPVKDLRRQYHCHAYNLMVAIISCVQTELKFYKGFLFQDNVTKGQFLMDNIIDKNMQYDFEVELQSPLERRRKFVSIRSEKKAETERSGDRDVAESGGSGDANSMTPSLHLASQFLADSSLSEDVTKYDFSMTAGAGQNDGSYVGRPHRSTSKPDTVEVASAEVYVQENYVELEMDALNKHECMAPLIALIKHMVDNKISPEVVKGTAAKEMPAWMPYLHEKLTNFNTHVNIKLFVAKLIMNCSQIFQPYASFWLKPLCQLLFMAEVSEKGLNYFAVDLIVTMLSWHTTAIPEDTEEQRAMASRVVKFVTGNVYHHNRQIFRNNLELLKTLLECWNARVEVPYDIVYDLFRTRDAKSPKIAAGVQVLGVVVTGKFPAYGPSAPVDRDSYLRTFYGLMTNPLKLVYAATAEVTGLILRRLSESGQGVDEKAMHDHLTALLLNLANTNVGNFIKCVHSIHKNYPLITDRFLPKLLFLLPSLPSQFRPQCLEIILDHLDKMENTYLELHSKGLVDFLMHRDVETQLVALRIVKGMMLRLKSPEFLSLMPAVVAFSSHSSAPCRLIMLEILMWAYDNYRNDEDEEGNQIMSLTKEALLKELCDEDLTCKLVCQNFWGSNTRLPEGTLERTVSLLEAMYSPNTEPFFLAYATNLLLEATSRSPDYLRPVFEHALTECSFQDYSVHSSWRQRHAAMTPLFAVTQVSQSLKESDLGEDQMEGMVRATQDGGQQFTATMEVTGSARAFNWLTQSSFDTFAETPGTIGGTTQLLFKLGTGGQGVSKPKGKGQISTTASHSAEKRVMAVKAPRFRQDGASTSLDDTDGSALAQSDMWRLKRRFLKDVDSQQIYHAKRNIRLKRLREEAIKEQRARRENQVTLYRRYRIGDFPDIQIKHQCLIAPLQALANRDNTIANLLFSSLFQAIFSQMDQVKTEHQIEELTDQINKSIEAIFSQSVLYFPPFIGCILTILYKLRSNLKVSASPLASGATVSNQQILGIMVLEEKLIQTDSRQASSSNKRPRLAREDVTLHTSLWIELSRLYKSIGEFDVLQGIFSDKLGTKEITRRAIEAEARGDYKAASKLYEQAMTTQDWSDSDPQEAEVDFWDVSRMECLDYLTQWKELDNIATKGIHDAPAPNLDRVWEDGFYQEHYLPYLMRSKMKLLLSEVEDQDSEGQADFLSFLTDALKSEEKKQHLQSRYCKELALLFIWQGDYDTARHYTSLAFDSFLQSWSSTTTLMEFNRRENLHSLQGMIEQQEFLDYTASLERAGNLSISKLTKCWQGRLPHPLLDPVTIWDDVVTNRKMFLARLAEKMASCGADEAVESQDSELVGDEGEQKLAQMSVSLFLAMADSCRLKNNFTVTLKIMKNTKDTCQRLRDPEQHINWVHLYAKTHQCKAKSSMQMTDNILNDVCSTLDQLNKVKENPAVLKSAHLGLSQRVLTGRSLDLLITGLMAMSDICHNTKVKVASHANIANSNASSEKIVAGLMKRGYEVLKASASFAEVINQNEKAQDSRVMTCEMVNLELAKYCDKYLHLKEDDALPQDCDISMFPVTVVTCLLSAIKGGIVEARQRFPRLLQLADIYPDVKNVFNRKAAEIPSWMFLLWVSQMTALLDKPEADVVAPLLLRIAKDYPQALIYPFRMSSEGYNFGTSDQDKRNKETMLKLEELCNNPVVNRFISALEQFGQPDMIFKDWCNDMRKLLGDKKRSKEVQKKFKEVVLQLFDFKSAASLDTLSTQTSFMSTASSVPMGDYRKGFAVALKDLFFKVFGEDGEKLSSMTSKEFSGAEAKITRSINSLQGQRGNKLTPPTKIKDYCPWMSDFNPSKSGDSLEIPGQYDGLSKPLSEYHVKIAGFDERVLVMKSLRKPKRIMIRGNDEREFPYLVKSGEDLRLDQRVETLFLIMNAAMDADPGCRQRKLRLKTYQVISMTPRVGLIEWMRNTQPLKEFLMDALSDDEQKYLDPKSIHAPGNQHMKWVEKATDRDHKREYQGMFDKVYLKYSYTETVKEFRQKEGKIPWNLSRRALQRLSSSPEAFYVLRSTLLRSHSVVCICQYLLGIGDRHLSNFMVNLKTGHMVGIDFGHAFGSATQFLPVPELMPFRLTRQLTNLNMPLQVKGQMESCMRHVLRALRADSDLLLSTMDVFVKEPSLDWMNFAEKQMQAGKETDDAAEDEKWYPKQKIQFAQRKLQGDHPCHIMKDELELGHSKREAFHSFIKVLMGDKRENVRTEMPATGLTVEQQVAALIDHATDPNILGRTWGGWEPWV</sequence>
<dbReference type="InterPro" id="IPR050517">
    <property type="entry name" value="DDR_Repair_Kinase"/>
</dbReference>
<dbReference type="InterPro" id="IPR046803">
    <property type="entry name" value="DNAPKcs_CC1-2"/>
</dbReference>
<protein>
    <recommendedName>
        <fullName evidence="4">DNA-dependent protein kinase catalytic subunit</fullName>
        <ecNumber evidence="3">2.7.11.1</ecNumber>
    </recommendedName>
</protein>
<dbReference type="InterPro" id="IPR037706">
    <property type="entry name" value="DNA-PK_dom"/>
</dbReference>
<keyword evidence="12" id="KW-0418">Kinase</keyword>
<comment type="caution">
    <text evidence="21">The sequence shown here is derived from an EMBL/GenBank/DDBJ whole genome shotgun (WGS) entry which is preliminary data.</text>
</comment>
<dbReference type="Pfam" id="PF20502">
    <property type="entry name" value="DNAPKcs_CC1-2"/>
    <property type="match status" value="1"/>
</dbReference>
<dbReference type="PROSITE" id="PS50290">
    <property type="entry name" value="PI3_4_KINASE_3"/>
    <property type="match status" value="1"/>
</dbReference>
<evidence type="ECO:0000256" key="12">
    <source>
        <dbReference type="ARBA" id="ARBA00022777"/>
    </source>
</evidence>
<dbReference type="GO" id="GO:0005730">
    <property type="term" value="C:nucleolus"/>
    <property type="evidence" value="ECO:0007669"/>
    <property type="project" value="UniProtKB-SubCell"/>
</dbReference>
<dbReference type="SUPFAM" id="SSF48371">
    <property type="entry name" value="ARM repeat"/>
    <property type="match status" value="3"/>
</dbReference>
<evidence type="ECO:0000256" key="17">
    <source>
        <dbReference type="SAM" id="MobiDB-lite"/>
    </source>
</evidence>
<keyword evidence="10" id="KW-0547">Nucleotide-binding</keyword>
<dbReference type="PROSITE" id="PS51189">
    <property type="entry name" value="FAT"/>
    <property type="match status" value="1"/>
</dbReference>
<evidence type="ECO:0000259" key="20">
    <source>
        <dbReference type="PROSITE" id="PS51190"/>
    </source>
</evidence>
<dbReference type="GO" id="GO:0008630">
    <property type="term" value="P:intrinsic apoptotic signaling pathway in response to DNA damage"/>
    <property type="evidence" value="ECO:0007669"/>
    <property type="project" value="TreeGrafter"/>
</dbReference>
<feature type="domain" description="PI3K/PI4K catalytic" evidence="18">
    <location>
        <begin position="3778"/>
        <end position="4112"/>
    </location>
</feature>
<comment type="similarity">
    <text evidence="2">Belongs to the PI3/PI4-kinase family.</text>
</comment>
<keyword evidence="6" id="KW-0723">Serine/threonine-protein kinase</keyword>
<dbReference type="GO" id="GO:0042254">
    <property type="term" value="P:ribosome biogenesis"/>
    <property type="evidence" value="ECO:0007669"/>
    <property type="project" value="UniProtKB-KW"/>
</dbReference>
<accession>A0AAE0Z6N1</accession>